<dbReference type="InterPro" id="IPR050816">
    <property type="entry name" value="Flavin-dep_Halogenase_NPB"/>
</dbReference>
<gene>
    <name evidence="1" type="ORF">SCD92_00485</name>
</gene>
<sequence length="501" mass="55537">MKESGACPEKIVVVGGGTSGWMAAHLIHARWKNAEIVLLEPKDIGTVGVGEGSTPHLKVFFDTIGISESEWMPRCNATYKNGINFSGWSARPGFSTYFHPFPAQVDDLTTPLLFRMAKNRLLGRNVNAHPDHFFLGSYLTRENLGPIAAECFPFTVAYGYHFDSALLGNFLAERASKKNIRVLDAAVIEVMCSDSGEINALRLDDNSTLRGDFFIDCTGFRSLLLQSALRVPFNSYKDTLFNDSAVVIAGERPEVLPPATQSTALLNGWAWQIPLSNRIGNGYVYSSRYIDSDQAELELRSHLGLLESNVTAKHLSMKIGCVKKHWTRNCLGVGLSQGFIEPLEATALALTYETVVHFMHCFERGVFSNKYEAEFNDTMNAKFAGVRDYIVCHYKASQRLDTQYWRDNASNGRVSERVKTILQLWSEGDNFEQTLSGQQLSGVFPAKSWACMLAGYGYFPAGIASSCSASSQAELDQVADFIRRCGLNFTPHNELLGQLAH</sequence>
<evidence type="ECO:0000313" key="2">
    <source>
        <dbReference type="Proteomes" id="UP001273505"/>
    </source>
</evidence>
<name>A0ABU4RSE6_9GAMM</name>
<dbReference type="EMBL" id="JAXAFO010000001">
    <property type="protein sequence ID" value="MDX6847812.1"/>
    <property type="molecule type" value="Genomic_DNA"/>
</dbReference>
<keyword evidence="2" id="KW-1185">Reference proteome</keyword>
<dbReference type="Gene3D" id="3.50.50.60">
    <property type="entry name" value="FAD/NAD(P)-binding domain"/>
    <property type="match status" value="1"/>
</dbReference>
<dbReference type="RefSeq" id="WP_302724413.1">
    <property type="nucleotide sequence ID" value="NZ_JAULRU010000797.1"/>
</dbReference>
<comment type="caution">
    <text evidence="1">The sequence shown here is derived from an EMBL/GenBank/DDBJ whole genome shotgun (WGS) entry which is preliminary data.</text>
</comment>
<dbReference type="PANTHER" id="PTHR43747:SF4">
    <property type="entry name" value="FLAVIN-DEPENDENT TRYPTOPHAN HALOGENASE"/>
    <property type="match status" value="1"/>
</dbReference>
<dbReference type="InterPro" id="IPR036188">
    <property type="entry name" value="FAD/NAD-bd_sf"/>
</dbReference>
<dbReference type="InterPro" id="IPR033856">
    <property type="entry name" value="Trp_halogen"/>
</dbReference>
<organism evidence="1 2">
    <name type="scientific">Gilvimarinus gilvus</name>
    <dbReference type="NCBI Taxonomy" id="3058038"/>
    <lineage>
        <taxon>Bacteria</taxon>
        <taxon>Pseudomonadati</taxon>
        <taxon>Pseudomonadota</taxon>
        <taxon>Gammaproteobacteria</taxon>
        <taxon>Cellvibrionales</taxon>
        <taxon>Cellvibrionaceae</taxon>
        <taxon>Gilvimarinus</taxon>
    </lineage>
</organism>
<proteinExistence type="predicted"/>
<dbReference type="SUPFAM" id="SSF51905">
    <property type="entry name" value="FAD/NAD(P)-binding domain"/>
    <property type="match status" value="1"/>
</dbReference>
<accession>A0ABU4RSE6</accession>
<dbReference type="InterPro" id="IPR006905">
    <property type="entry name" value="Flavin_halogenase"/>
</dbReference>
<dbReference type="Pfam" id="PF04820">
    <property type="entry name" value="Trp_halogenase"/>
    <property type="match status" value="1"/>
</dbReference>
<dbReference type="PIRSF" id="PIRSF011396">
    <property type="entry name" value="Trp_halogenase"/>
    <property type="match status" value="1"/>
</dbReference>
<dbReference type="Proteomes" id="UP001273505">
    <property type="component" value="Unassembled WGS sequence"/>
</dbReference>
<protein>
    <submittedName>
        <fullName evidence="1">Tryptophan halogenase family protein</fullName>
    </submittedName>
</protein>
<dbReference type="PANTHER" id="PTHR43747">
    <property type="entry name" value="FAD-BINDING PROTEIN"/>
    <property type="match status" value="1"/>
</dbReference>
<reference evidence="1 2" key="1">
    <citation type="submission" date="2023-11" db="EMBL/GenBank/DDBJ databases">
        <title>Gilvimarinus fulvus sp. nov., isolated from the surface of Kelp.</title>
        <authorList>
            <person name="Sun Y.Y."/>
            <person name="Gong Y."/>
            <person name="Du Z.J."/>
        </authorList>
    </citation>
    <scope>NUCLEOTIDE SEQUENCE [LARGE SCALE GENOMIC DNA]</scope>
    <source>
        <strain evidence="1 2">SDUM040013</strain>
    </source>
</reference>
<evidence type="ECO:0000313" key="1">
    <source>
        <dbReference type="EMBL" id="MDX6847812.1"/>
    </source>
</evidence>